<dbReference type="PANTHER" id="PTHR46704">
    <property type="entry name" value="CXC DOMAIN-CONTAINING PROTEIN-RELATED"/>
    <property type="match status" value="1"/>
</dbReference>
<dbReference type="OrthoDB" id="6208028at2759"/>
<dbReference type="PANTHER" id="PTHR46704:SF9">
    <property type="entry name" value="BHLH DOMAIN-CONTAINING PROTEIN"/>
    <property type="match status" value="1"/>
</dbReference>
<sequence length="181" mass="20481">MIQIPILWHVYLSTSSKERYGPPFYSDADGKIVSCFMENLDTCISDMSWVFLIVISKQNLDSIPFSAESTKQMVPFWTGFYKRLSDVKSEFSFVAYAPVIDAKPSDMATVFTTMKQCLDMSKRAGQQYALQTFDQQLYAVAQQVKWSMPDVFQSHIIRLGGFHGFSCFIGTVGKLWASSGL</sequence>
<dbReference type="AlphaFoldDB" id="A0A6J8A4Y4"/>
<accession>A0A6J8A4Y4</accession>
<dbReference type="EMBL" id="CACVKT020000721">
    <property type="protein sequence ID" value="CAC5361987.1"/>
    <property type="molecule type" value="Genomic_DNA"/>
</dbReference>
<protein>
    <submittedName>
        <fullName evidence="1">Uncharacterized protein</fullName>
    </submittedName>
</protein>
<dbReference type="Proteomes" id="UP000507470">
    <property type="component" value="Unassembled WGS sequence"/>
</dbReference>
<reference evidence="1 2" key="1">
    <citation type="submission" date="2020-06" db="EMBL/GenBank/DDBJ databases">
        <authorList>
            <person name="Li R."/>
            <person name="Bekaert M."/>
        </authorList>
    </citation>
    <scope>NUCLEOTIDE SEQUENCE [LARGE SCALE GENOMIC DNA]</scope>
    <source>
        <strain evidence="2">wild</strain>
    </source>
</reference>
<name>A0A6J8A4Y4_MYTCO</name>
<keyword evidence="2" id="KW-1185">Reference proteome</keyword>
<organism evidence="1 2">
    <name type="scientific">Mytilus coruscus</name>
    <name type="common">Sea mussel</name>
    <dbReference type="NCBI Taxonomy" id="42192"/>
    <lineage>
        <taxon>Eukaryota</taxon>
        <taxon>Metazoa</taxon>
        <taxon>Spiralia</taxon>
        <taxon>Lophotrochozoa</taxon>
        <taxon>Mollusca</taxon>
        <taxon>Bivalvia</taxon>
        <taxon>Autobranchia</taxon>
        <taxon>Pteriomorphia</taxon>
        <taxon>Mytilida</taxon>
        <taxon>Mytiloidea</taxon>
        <taxon>Mytilidae</taxon>
        <taxon>Mytilinae</taxon>
        <taxon>Mytilus</taxon>
    </lineage>
</organism>
<evidence type="ECO:0000313" key="1">
    <source>
        <dbReference type="EMBL" id="CAC5361987.1"/>
    </source>
</evidence>
<evidence type="ECO:0000313" key="2">
    <source>
        <dbReference type="Proteomes" id="UP000507470"/>
    </source>
</evidence>
<proteinExistence type="predicted"/>
<gene>
    <name evidence="1" type="ORF">MCOR_3906</name>
</gene>